<dbReference type="Proteomes" id="UP000076577">
    <property type="component" value="Unassembled WGS sequence"/>
</dbReference>
<dbReference type="RefSeq" id="WP_068009627.1">
    <property type="nucleotide sequence ID" value="NZ_FOFM01000001.1"/>
</dbReference>
<dbReference type="Pfam" id="PF05936">
    <property type="entry name" value="T6SS_VasE"/>
    <property type="match status" value="1"/>
</dbReference>
<dbReference type="STRING" id="989403.SAMN05421798_101108"/>
<dbReference type="PANTHER" id="PTHR35566:SF1">
    <property type="entry name" value="TYPE VI SECRETION SYSTEM BASEPLATE COMPONENT TSSK1"/>
    <property type="match status" value="1"/>
</dbReference>
<proteinExistence type="predicted"/>
<accession>A0A165UMM2</accession>
<dbReference type="NCBIfam" id="TIGR03353">
    <property type="entry name" value="VI_chp_4"/>
    <property type="match status" value="1"/>
</dbReference>
<protein>
    <recommendedName>
        <fullName evidence="3">Type VI secretion protein</fullName>
    </recommendedName>
</protein>
<evidence type="ECO:0000313" key="1">
    <source>
        <dbReference type="EMBL" id="KZL12566.1"/>
    </source>
</evidence>
<organism evidence="1 2">
    <name type="scientific">Pseudovibrio axinellae</name>
    <dbReference type="NCBI Taxonomy" id="989403"/>
    <lineage>
        <taxon>Bacteria</taxon>
        <taxon>Pseudomonadati</taxon>
        <taxon>Pseudomonadota</taxon>
        <taxon>Alphaproteobacteria</taxon>
        <taxon>Hyphomicrobiales</taxon>
        <taxon>Stappiaceae</taxon>
        <taxon>Pseudovibrio</taxon>
    </lineage>
</organism>
<sequence length="445" mass="49722">MTTHNKVIWSEGLFLQPQHFQQHDRYLEQLVSDSISSIRPHPWGHTDLKINQEALKLGQFALNFASGLMPDGTPFKMPQECDAPSSIPVPENVTNCIVYLALPIRQPGAYEYEYPGAQETAARYVVQESEARDAITGSDASVQMETGRLRFFFKFDFEDLEGWIRLPLARIVEVRADKQVILDDEYISTGLASHSSAVLFAHIREVWGLLSHRANALAGRVSNSGNKGVAEISDFLLLQTVNRYEPLFAHFAQTPSLHPEDLYRTCIQLVGELATFTAATRRPLELPAYRHEVLTETFAPVIAQVRQHLSAVLEQTAVPIPLEKRKYGIHVGMLLDRSLIKSARFVLAVSADLSSEAINRHFPGQITIGSVEHIRDFVNSALAGIAIKQLPVAPRQIPYRAGTAYFELDPASSHWDEIRVSGGLALHVAGDFPKLVMELWAIREQ</sequence>
<dbReference type="PATRIC" id="fig|989403.3.peg.4218"/>
<dbReference type="InterPro" id="IPR010263">
    <property type="entry name" value="T6SS_TssK"/>
</dbReference>
<keyword evidence="2" id="KW-1185">Reference proteome</keyword>
<gene>
    <name evidence="1" type="ORF">PsAD2_03872</name>
</gene>
<dbReference type="PANTHER" id="PTHR35566">
    <property type="entry name" value="BLR3599 PROTEIN"/>
    <property type="match status" value="1"/>
</dbReference>
<evidence type="ECO:0000313" key="2">
    <source>
        <dbReference type="Proteomes" id="UP000076577"/>
    </source>
</evidence>
<dbReference type="OrthoDB" id="9775333at2"/>
<dbReference type="AlphaFoldDB" id="A0A165UMM2"/>
<dbReference type="EMBL" id="LMCB01000098">
    <property type="protein sequence ID" value="KZL12566.1"/>
    <property type="molecule type" value="Genomic_DNA"/>
</dbReference>
<evidence type="ECO:0008006" key="3">
    <source>
        <dbReference type="Google" id="ProtNLM"/>
    </source>
</evidence>
<name>A0A165UMM2_9HYPH</name>
<reference evidence="1 2" key="1">
    <citation type="journal article" date="2016" name="Front. Microbiol.">
        <title>Comparative Genomic Analysis Reveals a Diverse Repertoire of Genes Involved in Prokaryote-Eukaryote Interactions within the Pseudovibrio Genus.</title>
        <authorList>
            <person name="Romano S."/>
            <person name="Fernandez-Guerra A."/>
            <person name="Reen F.J."/>
            <person name="Glockner F.O."/>
            <person name="Crowley S.P."/>
            <person name="O'Sullivan O."/>
            <person name="Cotter P.D."/>
            <person name="Adams C."/>
            <person name="Dobson A.D."/>
            <person name="O'Gara F."/>
        </authorList>
    </citation>
    <scope>NUCLEOTIDE SEQUENCE [LARGE SCALE GENOMIC DNA]</scope>
    <source>
        <strain evidence="1 2">Ad2</strain>
    </source>
</reference>
<comment type="caution">
    <text evidence="1">The sequence shown here is derived from an EMBL/GenBank/DDBJ whole genome shotgun (WGS) entry which is preliminary data.</text>
</comment>